<feature type="transmembrane region" description="Helical" evidence="3">
    <location>
        <begin position="12"/>
        <end position="35"/>
    </location>
</feature>
<dbReference type="InterPro" id="IPR016977">
    <property type="entry name" value="ComGF"/>
</dbReference>
<accession>A0A417YYN8</accession>
<dbReference type="Proteomes" id="UP000284416">
    <property type="component" value="Unassembled WGS sequence"/>
</dbReference>
<protein>
    <submittedName>
        <fullName evidence="4">Prepilin-type N-terminal cleavage/methylation domain-containing protein</fullName>
    </submittedName>
</protein>
<reference evidence="4 5" key="1">
    <citation type="journal article" date="2017" name="Int. J. Syst. Evol. Microbiol.">
        <title>Bacillus notoginsengisoli sp. nov., a novel bacterium isolated from the rhizosphere of Panax notoginseng.</title>
        <authorList>
            <person name="Zhang M.Y."/>
            <person name="Cheng J."/>
            <person name="Cai Y."/>
            <person name="Zhang T.Y."/>
            <person name="Wu Y.Y."/>
            <person name="Manikprabhu D."/>
            <person name="Li W.J."/>
            <person name="Zhang Y.X."/>
        </authorList>
    </citation>
    <scope>NUCLEOTIDE SEQUENCE [LARGE SCALE GENOMIC DNA]</scope>
    <source>
        <strain evidence="4 5">JCM 30743</strain>
    </source>
</reference>
<evidence type="ECO:0000313" key="4">
    <source>
        <dbReference type="EMBL" id="RHW42723.1"/>
    </source>
</evidence>
<dbReference type="GO" id="GO:0009986">
    <property type="term" value="C:cell surface"/>
    <property type="evidence" value="ECO:0007669"/>
    <property type="project" value="UniProtKB-SubCell"/>
</dbReference>
<keyword evidence="3" id="KW-1133">Transmembrane helix</keyword>
<gene>
    <name evidence="4" type="ORF">D1B31_03825</name>
</gene>
<evidence type="ECO:0000256" key="1">
    <source>
        <dbReference type="ARBA" id="ARBA00004241"/>
    </source>
</evidence>
<keyword evidence="3" id="KW-0812">Transmembrane</keyword>
<organism evidence="4 5">
    <name type="scientific">Neobacillus notoginsengisoli</name>
    <dbReference type="NCBI Taxonomy" id="1578198"/>
    <lineage>
        <taxon>Bacteria</taxon>
        <taxon>Bacillati</taxon>
        <taxon>Bacillota</taxon>
        <taxon>Bacilli</taxon>
        <taxon>Bacillales</taxon>
        <taxon>Bacillaceae</taxon>
        <taxon>Neobacillus</taxon>
    </lineage>
</organism>
<evidence type="ECO:0000256" key="2">
    <source>
        <dbReference type="ARBA" id="ARBA00023287"/>
    </source>
</evidence>
<keyword evidence="5" id="KW-1185">Reference proteome</keyword>
<dbReference type="EMBL" id="QWEG01000002">
    <property type="protein sequence ID" value="RHW42723.1"/>
    <property type="molecule type" value="Genomic_DNA"/>
</dbReference>
<dbReference type="PROSITE" id="PS00409">
    <property type="entry name" value="PROKAR_NTER_METHYL"/>
    <property type="match status" value="1"/>
</dbReference>
<keyword evidence="3" id="KW-0472">Membrane</keyword>
<evidence type="ECO:0000313" key="5">
    <source>
        <dbReference type="Proteomes" id="UP000284416"/>
    </source>
</evidence>
<dbReference type="NCBIfam" id="TIGR02532">
    <property type="entry name" value="IV_pilin_GFxxxE"/>
    <property type="match status" value="1"/>
</dbReference>
<dbReference type="Pfam" id="PF15980">
    <property type="entry name" value="ComGF"/>
    <property type="match status" value="1"/>
</dbReference>
<proteinExistence type="predicted"/>
<comment type="subcellular location">
    <subcellularLocation>
        <location evidence="1">Cell surface</location>
    </subcellularLocation>
</comment>
<dbReference type="AlphaFoldDB" id="A0A417YYN8"/>
<evidence type="ECO:0000256" key="3">
    <source>
        <dbReference type="SAM" id="Phobius"/>
    </source>
</evidence>
<keyword evidence="2" id="KW-0178">Competence</keyword>
<name>A0A417YYN8_9BACI</name>
<dbReference type="GO" id="GO:0030420">
    <property type="term" value="P:establishment of competence for transformation"/>
    <property type="evidence" value="ECO:0007669"/>
    <property type="project" value="UniProtKB-KW"/>
</dbReference>
<dbReference type="InterPro" id="IPR012902">
    <property type="entry name" value="N_methyl_site"/>
</dbReference>
<sequence length="139" mass="15082">MLLKNQKGLSLVELLAGLALLSMIMLLASSIHLFGQKQAISQSAQVQNQSDVRLALKILTKEIRKATSVTVSNNTLTINDTDIYKLEKGNLTKNGVPIISNLKNLSIKMENNKVTLSVTALAASNSPESTLSTVIYTRK</sequence>
<dbReference type="Pfam" id="PF07963">
    <property type="entry name" value="N_methyl"/>
    <property type="match status" value="1"/>
</dbReference>
<comment type="caution">
    <text evidence="4">The sequence shown here is derived from an EMBL/GenBank/DDBJ whole genome shotgun (WGS) entry which is preliminary data.</text>
</comment>